<name>A0A9N8LM40_9BASI</name>
<feature type="compositionally biased region" description="Basic and acidic residues" evidence="1">
    <location>
        <begin position="10"/>
        <end position="26"/>
    </location>
</feature>
<dbReference type="Proteomes" id="UP000836404">
    <property type="component" value="Unassembled WGS sequence"/>
</dbReference>
<dbReference type="InterPro" id="IPR009069">
    <property type="entry name" value="Cys_alpha_HP_mot_SF"/>
</dbReference>
<dbReference type="EMBL" id="CAJHJF010002454">
    <property type="protein sequence ID" value="CAD6926426.1"/>
    <property type="molecule type" value="Genomic_DNA"/>
</dbReference>
<protein>
    <submittedName>
        <fullName evidence="2">Uncharacterized protein</fullName>
    </submittedName>
</protein>
<feature type="non-terminal residue" evidence="2">
    <location>
        <position position="60"/>
    </location>
</feature>
<sequence length="60" mass="6624">MSSIPKLKHKSAEEAKDTTQPRDHLEVMGGKVPSKFADPCAHAAKASMACLERHSYDRTK</sequence>
<proteinExistence type="predicted"/>
<dbReference type="AlphaFoldDB" id="A0A9N8LM40"/>
<evidence type="ECO:0000313" key="2">
    <source>
        <dbReference type="EMBL" id="CAD6926426.1"/>
    </source>
</evidence>
<evidence type="ECO:0000313" key="3">
    <source>
        <dbReference type="Proteomes" id="UP000836404"/>
    </source>
</evidence>
<dbReference type="SUPFAM" id="SSF47072">
    <property type="entry name" value="Cysteine alpha-hairpin motif"/>
    <property type="match status" value="1"/>
</dbReference>
<evidence type="ECO:0000256" key="1">
    <source>
        <dbReference type="SAM" id="MobiDB-lite"/>
    </source>
</evidence>
<comment type="caution">
    <text evidence="2">The sequence shown here is derived from an EMBL/GenBank/DDBJ whole genome shotgun (WGS) entry which is preliminary data.</text>
</comment>
<feature type="region of interest" description="Disordered" evidence="1">
    <location>
        <begin position="1"/>
        <end position="30"/>
    </location>
</feature>
<gene>
    <name evidence="2" type="ORF">JKILLFL_G9288</name>
</gene>
<keyword evidence="3" id="KW-1185">Reference proteome</keyword>
<reference evidence="2 3" key="1">
    <citation type="submission" date="2020-10" db="EMBL/GenBank/DDBJ databases">
        <authorList>
            <person name="Sedaghatjoo S."/>
        </authorList>
    </citation>
    <scope>NUCLEOTIDE SEQUENCE [LARGE SCALE GENOMIC DNA]</scope>
    <source>
        <strain evidence="2 3">LLFL</strain>
    </source>
</reference>
<organism evidence="2 3">
    <name type="scientific">Tilletia laevis</name>
    <dbReference type="NCBI Taxonomy" id="157183"/>
    <lineage>
        <taxon>Eukaryota</taxon>
        <taxon>Fungi</taxon>
        <taxon>Dikarya</taxon>
        <taxon>Basidiomycota</taxon>
        <taxon>Ustilaginomycotina</taxon>
        <taxon>Exobasidiomycetes</taxon>
        <taxon>Tilletiales</taxon>
        <taxon>Tilletiaceae</taxon>
        <taxon>Tilletia</taxon>
    </lineage>
</organism>
<accession>A0A9N8LM40</accession>